<evidence type="ECO:0000256" key="7">
    <source>
        <dbReference type="SAM" id="MobiDB-lite"/>
    </source>
</evidence>
<keyword evidence="9" id="KW-0282">Flagellum</keyword>
<reference evidence="10" key="1">
    <citation type="journal article" date="2023" name="Int. J. Syst. Evol. Microbiol.">
        <title>Mesoterricola silvestris gen. nov., sp. nov., Mesoterricola sediminis sp. nov., Geothrix oryzae sp. nov., Geothrix edaphica sp. nov., Geothrix rubra sp. nov., and Geothrix limicola sp. nov., six novel members of Acidobacteriota isolated from soils.</title>
        <authorList>
            <person name="Itoh H."/>
            <person name="Sugisawa Y."/>
            <person name="Mise K."/>
            <person name="Xu Z."/>
            <person name="Kuniyasu M."/>
            <person name="Ushijima N."/>
            <person name="Kawano K."/>
            <person name="Kobayashi E."/>
            <person name="Shiratori Y."/>
            <person name="Masuda Y."/>
            <person name="Senoo K."/>
        </authorList>
    </citation>
    <scope>NUCLEOTIDE SEQUENCE [LARGE SCALE GENOMIC DNA]</scope>
    <source>
        <strain evidence="10">W79</strain>
    </source>
</reference>
<comment type="function">
    <text evidence="5 6">Structural component of flagellum, the bacterial motility apparatus. Part of the rod structure of flagellar basal body.</text>
</comment>
<dbReference type="PROSITE" id="PS00588">
    <property type="entry name" value="FLAGELLA_BB_ROD"/>
    <property type="match status" value="1"/>
</dbReference>
<keyword evidence="9" id="KW-0966">Cell projection</keyword>
<evidence type="ECO:0000256" key="3">
    <source>
        <dbReference type="ARBA" id="ARBA00014376"/>
    </source>
</evidence>
<dbReference type="GO" id="GO:0030694">
    <property type="term" value="C:bacterial-type flagellum basal body, rod"/>
    <property type="evidence" value="ECO:0007669"/>
    <property type="project" value="InterPro"/>
</dbReference>
<dbReference type="InterPro" id="IPR001444">
    <property type="entry name" value="Flag_bb_rod_N"/>
</dbReference>
<comment type="similarity">
    <text evidence="2 6">Belongs to the flagella basal body rod proteins family.</text>
</comment>
<feature type="region of interest" description="Disordered" evidence="7">
    <location>
        <begin position="59"/>
        <end position="81"/>
    </location>
</feature>
<dbReference type="GO" id="GO:0071973">
    <property type="term" value="P:bacterial-type flagellum-dependent cell motility"/>
    <property type="evidence" value="ECO:0007669"/>
    <property type="project" value="InterPro"/>
</dbReference>
<evidence type="ECO:0000256" key="4">
    <source>
        <dbReference type="ARBA" id="ARBA00023143"/>
    </source>
</evidence>
<evidence type="ECO:0000313" key="10">
    <source>
        <dbReference type="Proteomes" id="UP001238179"/>
    </source>
</evidence>
<dbReference type="InterPro" id="IPR006300">
    <property type="entry name" value="FlgB"/>
</dbReference>
<comment type="subcellular location">
    <subcellularLocation>
        <location evidence="1 6">Bacterial flagellum basal body</location>
    </subcellularLocation>
</comment>
<keyword evidence="4 6" id="KW-0975">Bacterial flagellum</keyword>
<evidence type="ECO:0000256" key="5">
    <source>
        <dbReference type="ARBA" id="ARBA00024934"/>
    </source>
</evidence>
<gene>
    <name evidence="9" type="primary">flgB</name>
    <name evidence="9" type="ORF">METEAL_28000</name>
</gene>
<evidence type="ECO:0000313" key="9">
    <source>
        <dbReference type="EMBL" id="BDU73626.1"/>
    </source>
</evidence>
<dbReference type="InterPro" id="IPR019776">
    <property type="entry name" value="Flagellar_basal_body_rod_CS"/>
</dbReference>
<dbReference type="EMBL" id="AP027080">
    <property type="protein sequence ID" value="BDU73626.1"/>
    <property type="molecule type" value="Genomic_DNA"/>
</dbReference>
<organism evidence="9 10">
    <name type="scientific">Mesoterricola silvestris</name>
    <dbReference type="NCBI Taxonomy" id="2927979"/>
    <lineage>
        <taxon>Bacteria</taxon>
        <taxon>Pseudomonadati</taxon>
        <taxon>Acidobacteriota</taxon>
        <taxon>Holophagae</taxon>
        <taxon>Holophagales</taxon>
        <taxon>Holophagaceae</taxon>
        <taxon>Mesoterricola</taxon>
    </lineage>
</organism>
<sequence length="137" mass="14825">MFDLVSQNPMIALADKGMSLATQRIALIASNLANIDTPGYRTKDFDFAAAFQTEMEKLDRQFSPTPGSPASPAEPGITPPAIIHPVDITSERNDGNDVHLDRENMLLTQTQSVFTLSSNLAQGELRLVLGAIRDAAK</sequence>
<evidence type="ECO:0000256" key="1">
    <source>
        <dbReference type="ARBA" id="ARBA00004117"/>
    </source>
</evidence>
<dbReference type="NCBIfam" id="TIGR01396">
    <property type="entry name" value="FlgB"/>
    <property type="match status" value="1"/>
</dbReference>
<dbReference type="KEGG" id="msil:METEAL_28000"/>
<keyword evidence="9" id="KW-0969">Cilium</keyword>
<dbReference type="AlphaFoldDB" id="A0AA48K9L5"/>
<dbReference type="Proteomes" id="UP001238179">
    <property type="component" value="Chromosome"/>
</dbReference>
<accession>A0AA48K9L5</accession>
<feature type="domain" description="Flagellar basal body rod protein N-terminal" evidence="8">
    <location>
        <begin position="16"/>
        <end position="41"/>
    </location>
</feature>
<keyword evidence="10" id="KW-1185">Reference proteome</keyword>
<dbReference type="RefSeq" id="WP_316412297.1">
    <property type="nucleotide sequence ID" value="NZ_AP027080.1"/>
</dbReference>
<evidence type="ECO:0000259" key="8">
    <source>
        <dbReference type="Pfam" id="PF00460"/>
    </source>
</evidence>
<dbReference type="PIRSF" id="PIRSF002889">
    <property type="entry name" value="Rod_FlgB"/>
    <property type="match status" value="1"/>
</dbReference>
<dbReference type="Pfam" id="PF00460">
    <property type="entry name" value="Flg_bb_rod"/>
    <property type="match status" value="1"/>
</dbReference>
<evidence type="ECO:0000256" key="6">
    <source>
        <dbReference type="PIRNR" id="PIRNR002889"/>
    </source>
</evidence>
<comment type="subunit">
    <text evidence="6">The basal body constitutes a major portion of the flagellar organelle and consists of a number of rings mounted on a central rod.</text>
</comment>
<proteinExistence type="inferred from homology"/>
<name>A0AA48K9L5_9BACT</name>
<protein>
    <recommendedName>
        <fullName evidence="3 6">Flagellar basal body rod protein FlgB</fullName>
    </recommendedName>
</protein>
<evidence type="ECO:0000256" key="2">
    <source>
        <dbReference type="ARBA" id="ARBA00009677"/>
    </source>
</evidence>